<reference evidence="2" key="1">
    <citation type="submission" date="2020-01" db="EMBL/GenBank/DDBJ databases">
        <authorList>
            <consortium name="DOE Joint Genome Institute"/>
            <person name="Haridas S."/>
            <person name="Albert R."/>
            <person name="Binder M."/>
            <person name="Bloem J."/>
            <person name="Labutti K."/>
            <person name="Salamov A."/>
            <person name="Andreopoulos B."/>
            <person name="Baker S.E."/>
            <person name="Barry K."/>
            <person name="Bills G."/>
            <person name="Bluhm B.H."/>
            <person name="Cannon C."/>
            <person name="Castanera R."/>
            <person name="Culley D.E."/>
            <person name="Daum C."/>
            <person name="Ezra D."/>
            <person name="Gonzalez J.B."/>
            <person name="Henrissat B."/>
            <person name="Kuo A."/>
            <person name="Liang C."/>
            <person name="Lipzen A."/>
            <person name="Lutzoni F."/>
            <person name="Magnuson J."/>
            <person name="Mondo S."/>
            <person name="Nolan M."/>
            <person name="Ohm R."/>
            <person name="Pangilinan J."/>
            <person name="Park H.-J."/>
            <person name="Ramirez L."/>
            <person name="Alfaro M."/>
            <person name="Sun H."/>
            <person name="Tritt A."/>
            <person name="Yoshinaga Y."/>
            <person name="Zwiers L.-H."/>
            <person name="Turgeon B.G."/>
            <person name="Goodwin S.B."/>
            <person name="Spatafora J.W."/>
            <person name="Crous P.W."/>
            <person name="Grigoriev I.V."/>
        </authorList>
    </citation>
    <scope>NUCLEOTIDE SEQUENCE</scope>
    <source>
        <strain evidence="2">CBS 394.84</strain>
    </source>
</reference>
<keyword evidence="1" id="KW-0732">Signal</keyword>
<dbReference type="AlphaFoldDB" id="A0A9P4LCZ4"/>
<dbReference type="EMBL" id="ML976614">
    <property type="protein sequence ID" value="KAF1850208.1"/>
    <property type="molecule type" value="Genomic_DNA"/>
</dbReference>
<comment type="caution">
    <text evidence="2">The sequence shown here is derived from an EMBL/GenBank/DDBJ whole genome shotgun (WGS) entry which is preliminary data.</text>
</comment>
<proteinExistence type="predicted"/>
<evidence type="ECO:0000313" key="2">
    <source>
        <dbReference type="EMBL" id="KAF1850208.1"/>
    </source>
</evidence>
<gene>
    <name evidence="2" type="ORF">K460DRAFT_350290</name>
</gene>
<dbReference type="GeneID" id="63848742"/>
<dbReference type="Proteomes" id="UP000800039">
    <property type="component" value="Unassembled WGS sequence"/>
</dbReference>
<keyword evidence="3" id="KW-1185">Reference proteome</keyword>
<organism evidence="2 3">
    <name type="scientific">Cucurbitaria berberidis CBS 394.84</name>
    <dbReference type="NCBI Taxonomy" id="1168544"/>
    <lineage>
        <taxon>Eukaryota</taxon>
        <taxon>Fungi</taxon>
        <taxon>Dikarya</taxon>
        <taxon>Ascomycota</taxon>
        <taxon>Pezizomycotina</taxon>
        <taxon>Dothideomycetes</taxon>
        <taxon>Pleosporomycetidae</taxon>
        <taxon>Pleosporales</taxon>
        <taxon>Pleosporineae</taxon>
        <taxon>Cucurbitariaceae</taxon>
        <taxon>Cucurbitaria</taxon>
    </lineage>
</organism>
<sequence>MPRWLSLVVHIFLSSSNLQYPPISEFPSRRVSNAAASRRLKACWVHLANAIASRHLVYEFMILHIYTRAPRLDQAAPKARQTAWLQWVIRVKTIRKRLAENLTAHLAGDVEKLIYQPVVDA</sequence>
<accession>A0A9P4LCZ4</accession>
<name>A0A9P4LCZ4_9PLEO</name>
<evidence type="ECO:0000313" key="3">
    <source>
        <dbReference type="Proteomes" id="UP000800039"/>
    </source>
</evidence>
<feature type="signal peptide" evidence="1">
    <location>
        <begin position="1"/>
        <end position="19"/>
    </location>
</feature>
<evidence type="ECO:0008006" key="4">
    <source>
        <dbReference type="Google" id="ProtNLM"/>
    </source>
</evidence>
<dbReference type="RefSeq" id="XP_040792771.1">
    <property type="nucleotide sequence ID" value="XM_040931490.1"/>
</dbReference>
<evidence type="ECO:0000256" key="1">
    <source>
        <dbReference type="SAM" id="SignalP"/>
    </source>
</evidence>
<protein>
    <recommendedName>
        <fullName evidence="4">Secreted protein</fullName>
    </recommendedName>
</protein>
<feature type="chain" id="PRO_5040210453" description="Secreted protein" evidence="1">
    <location>
        <begin position="20"/>
        <end position="121"/>
    </location>
</feature>